<proteinExistence type="predicted"/>
<keyword evidence="1" id="KW-0812">Transmembrane</keyword>
<dbReference type="Proteomes" id="UP000298390">
    <property type="component" value="Unassembled WGS sequence"/>
</dbReference>
<evidence type="ECO:0008006" key="4">
    <source>
        <dbReference type="Google" id="ProtNLM"/>
    </source>
</evidence>
<gene>
    <name evidence="2" type="ORF">EVJ58_g10726</name>
</gene>
<feature type="transmembrane region" description="Helical" evidence="1">
    <location>
        <begin position="152"/>
        <end position="171"/>
    </location>
</feature>
<dbReference type="Gene3D" id="1.20.1250.20">
    <property type="entry name" value="MFS general substrate transporter like domains"/>
    <property type="match status" value="1"/>
</dbReference>
<keyword evidence="1" id="KW-0472">Membrane</keyword>
<dbReference type="InterPro" id="IPR036259">
    <property type="entry name" value="MFS_trans_sf"/>
</dbReference>
<evidence type="ECO:0000313" key="2">
    <source>
        <dbReference type="EMBL" id="TFY51125.1"/>
    </source>
</evidence>
<evidence type="ECO:0000313" key="3">
    <source>
        <dbReference type="Proteomes" id="UP000298390"/>
    </source>
</evidence>
<dbReference type="InterPro" id="IPR050327">
    <property type="entry name" value="Proton-linked_MCT"/>
</dbReference>
<dbReference type="AlphaFoldDB" id="A0A4Y9XM23"/>
<dbReference type="SUPFAM" id="SSF103473">
    <property type="entry name" value="MFS general substrate transporter"/>
    <property type="match status" value="1"/>
</dbReference>
<dbReference type="PANTHER" id="PTHR11360:SF234">
    <property type="entry name" value="MFS-TYPE TRANSPORTER DBAD-RELATED"/>
    <property type="match status" value="1"/>
</dbReference>
<dbReference type="EMBL" id="SEKV01001273">
    <property type="protein sequence ID" value="TFY51125.1"/>
    <property type="molecule type" value="Genomic_DNA"/>
</dbReference>
<protein>
    <recommendedName>
        <fullName evidence="4">MFS transporter</fullName>
    </recommendedName>
</protein>
<dbReference type="PANTHER" id="PTHR11360">
    <property type="entry name" value="MONOCARBOXYLATE TRANSPORTER"/>
    <property type="match status" value="1"/>
</dbReference>
<comment type="caution">
    <text evidence="2">The sequence shown here is derived from an EMBL/GenBank/DDBJ whole genome shotgun (WGS) entry which is preliminary data.</text>
</comment>
<sequence length="341" mass="36969">MHRAFLTSLGVYVPLFYLQLFAVDHNVNSCITTYSLVILNTGSTLGRLVPTFLADKLGVYNMLVPAMAACAGLIFAIFGATNGPGVILVGLIFSFVLGAYISLISSLRVQLCRNMGELSVKMGLAYTAVAAANLIGNLIAGALLGTSTGGPLTWWRAIVFTGVSSSPLISLPRFIIHCHTRADFVAWVAALRGGRGGMYGVVEITVHQRFPFCARSAVVEASWKTIVEAVRHPAVGAIPVKIVRDGKEITEYFITPKVDKALKELKLEIVKHALMYQSKLTCPNEDIPQGYSEEQLLLYAASWGMDTWPVASGQQMNDYMAKEEAEHSMADGKCSTDMNIL</sequence>
<feature type="transmembrane region" description="Helical" evidence="1">
    <location>
        <begin position="57"/>
        <end position="79"/>
    </location>
</feature>
<reference evidence="2 3" key="1">
    <citation type="submission" date="2019-01" db="EMBL/GenBank/DDBJ databases">
        <title>Genome sequencing of the rare red list fungi Fomitopsis rosea.</title>
        <authorList>
            <person name="Buettner E."/>
            <person name="Kellner H."/>
        </authorList>
    </citation>
    <scope>NUCLEOTIDE SEQUENCE [LARGE SCALE GENOMIC DNA]</scope>
    <source>
        <strain evidence="2 3">DSM 105464</strain>
    </source>
</reference>
<evidence type="ECO:0000256" key="1">
    <source>
        <dbReference type="SAM" id="Phobius"/>
    </source>
</evidence>
<feature type="transmembrane region" description="Helical" evidence="1">
    <location>
        <begin position="85"/>
        <end position="103"/>
    </location>
</feature>
<keyword evidence="1" id="KW-1133">Transmembrane helix</keyword>
<organism evidence="2 3">
    <name type="scientific">Rhodofomes roseus</name>
    <dbReference type="NCBI Taxonomy" id="34475"/>
    <lineage>
        <taxon>Eukaryota</taxon>
        <taxon>Fungi</taxon>
        <taxon>Dikarya</taxon>
        <taxon>Basidiomycota</taxon>
        <taxon>Agaricomycotina</taxon>
        <taxon>Agaricomycetes</taxon>
        <taxon>Polyporales</taxon>
        <taxon>Rhodofomes</taxon>
    </lineage>
</organism>
<name>A0A4Y9XM23_9APHY</name>
<feature type="transmembrane region" description="Helical" evidence="1">
    <location>
        <begin position="124"/>
        <end position="146"/>
    </location>
</feature>
<accession>A0A4Y9XM23</accession>